<protein>
    <recommendedName>
        <fullName evidence="1">DUF1990 domain-containing protein</fullName>
    </recommendedName>
</protein>
<evidence type="ECO:0000259" key="1">
    <source>
        <dbReference type="Pfam" id="PF09348"/>
    </source>
</evidence>
<dbReference type="Pfam" id="PF09348">
    <property type="entry name" value="DUF1990"/>
    <property type="match status" value="1"/>
</dbReference>
<keyword evidence="3" id="KW-1185">Reference proteome</keyword>
<dbReference type="AlphaFoldDB" id="A0A0K1PHU8"/>
<organism evidence="2 3">
    <name type="scientific">Vulgatibacter incomptus</name>
    <dbReference type="NCBI Taxonomy" id="1391653"/>
    <lineage>
        <taxon>Bacteria</taxon>
        <taxon>Pseudomonadati</taxon>
        <taxon>Myxococcota</taxon>
        <taxon>Myxococcia</taxon>
        <taxon>Myxococcales</taxon>
        <taxon>Cystobacterineae</taxon>
        <taxon>Vulgatibacteraceae</taxon>
        <taxon>Vulgatibacter</taxon>
    </lineage>
</organism>
<dbReference type="KEGG" id="vin:AKJ08_3500"/>
<evidence type="ECO:0000313" key="3">
    <source>
        <dbReference type="Proteomes" id="UP000055590"/>
    </source>
</evidence>
<proteinExistence type="predicted"/>
<dbReference type="EMBL" id="CP012332">
    <property type="protein sequence ID" value="AKU93113.1"/>
    <property type="molecule type" value="Genomic_DNA"/>
</dbReference>
<dbReference type="STRING" id="1391653.AKJ08_3500"/>
<name>A0A0K1PHU8_9BACT</name>
<feature type="domain" description="DUF1990" evidence="1">
    <location>
        <begin position="60"/>
        <end position="140"/>
    </location>
</feature>
<reference evidence="2 3" key="1">
    <citation type="submission" date="2015-08" db="EMBL/GenBank/DDBJ databases">
        <authorList>
            <person name="Babu N.S."/>
            <person name="Beckwith C.J."/>
            <person name="Beseler K.G."/>
            <person name="Brison A."/>
            <person name="Carone J.V."/>
            <person name="Caskin T.P."/>
            <person name="Diamond M."/>
            <person name="Durham M.E."/>
            <person name="Foxe J.M."/>
            <person name="Go M."/>
            <person name="Henderson B.A."/>
            <person name="Jones I.B."/>
            <person name="McGettigan J.A."/>
            <person name="Micheletti S.J."/>
            <person name="Nasrallah M.E."/>
            <person name="Ortiz D."/>
            <person name="Piller C.R."/>
            <person name="Privatt S.R."/>
            <person name="Schneider S.L."/>
            <person name="Sharp S."/>
            <person name="Smith T.C."/>
            <person name="Stanton J.D."/>
            <person name="Ullery H.E."/>
            <person name="Wilson R.J."/>
            <person name="Serrano M.G."/>
            <person name="Buck G."/>
            <person name="Lee V."/>
            <person name="Wang Y."/>
            <person name="Carvalho R."/>
            <person name="Voegtly L."/>
            <person name="Shi R."/>
            <person name="Duckworth R."/>
            <person name="Johnson A."/>
            <person name="Loviza R."/>
            <person name="Walstead R."/>
            <person name="Shah Z."/>
            <person name="Kiflezghi M."/>
            <person name="Wade K."/>
            <person name="Ball S.L."/>
            <person name="Bradley K.W."/>
            <person name="Asai D.J."/>
            <person name="Bowman C.A."/>
            <person name="Russell D.A."/>
            <person name="Pope W.H."/>
            <person name="Jacobs-Sera D."/>
            <person name="Hendrix R.W."/>
            <person name="Hatfull G.F."/>
        </authorList>
    </citation>
    <scope>NUCLEOTIDE SEQUENCE [LARGE SCALE GENOMIC DNA]</scope>
    <source>
        <strain evidence="2 3">DSM 27710</strain>
    </source>
</reference>
<gene>
    <name evidence="2" type="ORF">AKJ08_3500</name>
</gene>
<dbReference type="Proteomes" id="UP000055590">
    <property type="component" value="Chromosome"/>
</dbReference>
<evidence type="ECO:0000313" key="2">
    <source>
        <dbReference type="EMBL" id="AKU93113.1"/>
    </source>
</evidence>
<dbReference type="InterPro" id="IPR018960">
    <property type="entry name" value="DUF1990"/>
</dbReference>
<accession>A0A0K1PHU8</accession>
<dbReference type="RefSeq" id="WP_050727184.1">
    <property type="nucleotide sequence ID" value="NZ_CP012332.1"/>
</dbReference>
<sequence>MRKRSRHALLLAERGVGPLLRRDYWAVIRRCRVSPARLMEDVKRHFASFAPSELVVFTRSDGRDAALEPGDDLEVKLAGDGRFRVRVLHANARSLTLGTEEGHPEAGRITFGSYRNRRGDVLFHIRSHARSSSSGYRAGFLAWGEVMQTSTWTDFVNRVAVAFGNGVVGFIHAETGFLEDEPPEYASCAPTFEARGG</sequence>